<keyword evidence="5" id="KW-0472">Membrane</keyword>
<gene>
    <name evidence="9" type="ORF">F383_11185</name>
</gene>
<feature type="domain" description="Protein kinase" evidence="7">
    <location>
        <begin position="475"/>
        <end position="750"/>
    </location>
</feature>
<keyword evidence="5" id="KW-0812">Transmembrane</keyword>
<evidence type="ECO:0000313" key="9">
    <source>
        <dbReference type="EMBL" id="KHG27739.1"/>
    </source>
</evidence>
<sequence length="1730" mass="191330">MGFFYLFLLVLFSWSCHGLQTYQTQLLLQIRKHLEYPSQLQILDNYNGDLCNLSAMSNLTISCQDNFVTEFKIRGDKVANVSDFNGYAIPSKTLSKTFSIDSLVTTLTRLTSLKVLSLVSLGIWGPLPDKIHRLYSLEFLDLSSNFMFGSIPPQISRMVKLQTITLDGNYFNDTIPNTLDSLSNLSVLSFRGNRLKGQFPSSICRISSLKDVAMCHNKLSGKLPDLSSLTRLRVLDVRENRFDSELPVMPQGLVTALLAKNLFSGEIPAQFGVLSHLQHLDLSFNQLSGAPPSALFDLPSISYLNLASNVLSGSLPEHLTCGSKLGFVDISNNKLVGDLPSCLDNKSDKRVVKYGGNCLSTDGQQQQQGLYCKEANTRRSGRKIAVLVAIIVVSVLLLMLLAFGILILFQRCRRRRTFETHILQKVVQDNPTTGVSSEVLANARFISEVARLGTQGAPICRLFSMEELEEATNNFDSSMFMGEGFTGKLYKGRLENGTYVAIRSLTLQKKYSIQNLKVRLDFLSKLHHPHLVGLLGHCIAGGVQDDSSASKVFLVYDYVPNGNYRMHLSETCPEKVLKWSDRLAILIDVAKAVHFLHTGVIPGVYNNRLKTNNILLDEHRLAKLSDYGMFIIMEENEKLEAGFLAIYAKRESLKSSQRKTLEDDVYNFGFILLESLVGPIVSGKGETFLLNEMVSFGSQDGRKRIVDPTVLTTCSQESLSIVVSITGKCICPEPSSRPSFEDVLWNLQYAAQVQAAADADQKSDSTSISATMVLGLNAKNRRGPTVRVDYLIHIQEIKPWPPSQSLRSLRSVLIQWENSERNSGSTKTTSPTLGSIVGEGKIEFNESFKLPVNLVRDLSVKGRDVDMFHKNFLEFNLYEPRREKIQLLATAIVDLAEYGVIKEPLEITVPMNSKRSYSNTTQPMLLIKIDRISKGQNISSSRSGLSKELFQDKKGSESVSSLMDEEYAEEAEIASFTDDDVSSHSSLTVSSSNLESNGSSLPQNKENGLVAVTVGKEVKGEHILASKLNLERTNVANSSLTDLSSDFERSVDVRASALNSYGSNSSVQENIVNHKFQFTSSSLTSEKTHNEINTSGSKASVADDAYGFSLEANSGYGWQENGHEGQYSVDKRYFTKDEQLCVQSQENALRMKANDVKSIRLSSDVVNEELKEVGFAVDVHHRPGSSRSKSSNERKGSKVYPKDTRSVILDNKVQQLENKIKMLEGELREAAATEAALYSVVAEHGSSMSKVHAPARRLSRLYLHACKEGSELRRGSAAKSAVSGLALVVKACGNDVPRLMFWLSNCVVLRAIISESTVGRTERNGVGKGKKQASPPLKWRESSPGRKENKSFSDWDNPLAFTSALERVETWIFSRIIESVWWQALTPHMQSAGKKEIYEGKVSGSSKSYGTIPSSSNQDQVNFSLDHWKKAFKDACERLCPVRAAGHECGCLCLLSKLIMEQCVARLDVAMFNAILRDSGDEIPTDPVSDPISDTLVLPIPAGKTSFGAGAQLKNAIGNWSRWLTDLFGIDDDDLVGDENDRDDNDEQQITSLKSFNLLNALSDLMMLPKDMLLSKHIREEVCPTFAATLIKKVLDTFVPDEFCPDPVPNAVLEALEAEDPLEARKGSITNFPCVASLPVYSSPSATSVASIIGEVVSKSQLRRSGSSVLRKSHTSDDELDELNSPLASIFIDGFLSSPVQSKPNRISKGNSNQRAIRYKLLRDVWMNSE</sequence>
<dbReference type="InterPro" id="IPR055414">
    <property type="entry name" value="LRR_R13L4/SHOC2-like"/>
</dbReference>
<dbReference type="Gene3D" id="3.30.200.20">
    <property type="entry name" value="Phosphorylase Kinase, domain 1"/>
    <property type="match status" value="1"/>
</dbReference>
<feature type="domain" description="C2 NT-type" evidence="8">
    <location>
        <begin position="778"/>
        <end position="933"/>
    </location>
</feature>
<dbReference type="Gene3D" id="3.80.10.10">
    <property type="entry name" value="Ribonuclease Inhibitor"/>
    <property type="match status" value="2"/>
</dbReference>
<keyword evidence="1" id="KW-0433">Leucine-rich repeat</keyword>
<feature type="region of interest" description="Disordered" evidence="4">
    <location>
        <begin position="1180"/>
        <end position="1201"/>
    </location>
</feature>
<keyword evidence="6" id="KW-0732">Signal</keyword>
<evidence type="ECO:0000256" key="5">
    <source>
        <dbReference type="SAM" id="Phobius"/>
    </source>
</evidence>
<dbReference type="FunFam" id="3.80.10.10:FF:000380">
    <property type="entry name" value="Putative inactive leucine-rich repeat receptor-like protein kinase"/>
    <property type="match status" value="1"/>
</dbReference>
<dbReference type="SUPFAM" id="SSF52058">
    <property type="entry name" value="L domain-like"/>
    <property type="match status" value="1"/>
</dbReference>
<keyword evidence="5" id="KW-1133">Transmembrane helix</keyword>
<feature type="chain" id="PRO_5002059538" description="Inactive leucine-rich repeat receptor-like protein kinase At3g03770" evidence="6">
    <location>
        <begin position="19"/>
        <end position="1730"/>
    </location>
</feature>
<proteinExistence type="predicted"/>
<accession>A0A0B0PTH1</accession>
<dbReference type="PROSITE" id="PS50011">
    <property type="entry name" value="PROTEIN_KINASE_DOM"/>
    <property type="match status" value="1"/>
</dbReference>
<evidence type="ECO:0000259" key="7">
    <source>
        <dbReference type="PROSITE" id="PS50011"/>
    </source>
</evidence>
<evidence type="ECO:0000256" key="2">
    <source>
        <dbReference type="ARBA" id="ARBA00022737"/>
    </source>
</evidence>
<dbReference type="GO" id="GO:0005643">
    <property type="term" value="C:nuclear pore"/>
    <property type="evidence" value="ECO:0007669"/>
    <property type="project" value="InterPro"/>
</dbReference>
<evidence type="ECO:0000313" key="10">
    <source>
        <dbReference type="Proteomes" id="UP000032142"/>
    </source>
</evidence>
<dbReference type="FunFam" id="3.80.10.10:FF:000155">
    <property type="entry name" value="Putative inactive leucine-rich repeat receptor-like protein kinase"/>
    <property type="match status" value="1"/>
</dbReference>
<reference evidence="10" key="1">
    <citation type="submission" date="2014-09" db="EMBL/GenBank/DDBJ databases">
        <authorList>
            <person name="Mudge J."/>
            <person name="Ramaraj T."/>
            <person name="Lindquist I.E."/>
            <person name="Bharti A.K."/>
            <person name="Sundararajan A."/>
            <person name="Cameron C.T."/>
            <person name="Woodward J.E."/>
            <person name="May G.D."/>
            <person name="Brubaker C."/>
            <person name="Broadhvest J."/>
            <person name="Wilkins T.A."/>
        </authorList>
    </citation>
    <scope>NUCLEOTIDE SEQUENCE</scope>
    <source>
        <strain evidence="10">cv. AKA8401</strain>
    </source>
</reference>
<dbReference type="InterPro" id="IPR000719">
    <property type="entry name" value="Prot_kinase_dom"/>
</dbReference>
<dbReference type="Pfam" id="PF10358">
    <property type="entry name" value="NT-C2"/>
    <property type="match status" value="1"/>
</dbReference>
<dbReference type="GO" id="GO:0005524">
    <property type="term" value="F:ATP binding"/>
    <property type="evidence" value="ECO:0007669"/>
    <property type="project" value="InterPro"/>
</dbReference>
<dbReference type="GO" id="GO:0004674">
    <property type="term" value="F:protein serine/threonine kinase activity"/>
    <property type="evidence" value="ECO:0007669"/>
    <property type="project" value="UniProtKB-EC"/>
</dbReference>
<evidence type="ECO:0000256" key="1">
    <source>
        <dbReference type="ARBA" id="ARBA00022614"/>
    </source>
</evidence>
<feature type="compositionally biased region" description="Low complexity" evidence="4">
    <location>
        <begin position="983"/>
        <end position="1001"/>
    </location>
</feature>
<dbReference type="InterPro" id="IPR021827">
    <property type="entry name" value="Nup186/Nup192/Nup205"/>
</dbReference>
<dbReference type="SMART" id="SM00369">
    <property type="entry name" value="LRR_TYP"/>
    <property type="match status" value="5"/>
</dbReference>
<feature type="transmembrane region" description="Helical" evidence="5">
    <location>
        <begin position="384"/>
        <end position="409"/>
    </location>
</feature>
<feature type="region of interest" description="Disordered" evidence="4">
    <location>
        <begin position="975"/>
        <end position="1005"/>
    </location>
</feature>
<dbReference type="EMBL" id="KN442222">
    <property type="protein sequence ID" value="KHG27739.1"/>
    <property type="molecule type" value="Genomic_DNA"/>
</dbReference>
<keyword evidence="10" id="KW-1185">Reference proteome</keyword>
<dbReference type="Pfam" id="PF07714">
    <property type="entry name" value="PK_Tyr_Ser-Thr"/>
    <property type="match status" value="1"/>
</dbReference>
<dbReference type="PROSITE" id="PS51840">
    <property type="entry name" value="C2_NT"/>
    <property type="match status" value="1"/>
</dbReference>
<dbReference type="FunFam" id="1.10.510.10:FF:000657">
    <property type="entry name" value="Putative inactive leucine-rich repeat receptor-like protein kinase"/>
    <property type="match status" value="1"/>
</dbReference>
<feature type="compositionally biased region" description="Basic and acidic residues" evidence="4">
    <location>
        <begin position="1338"/>
        <end position="1351"/>
    </location>
</feature>
<keyword evidence="2" id="KW-0677">Repeat</keyword>
<feature type="signal peptide" evidence="6">
    <location>
        <begin position="1"/>
        <end position="18"/>
    </location>
</feature>
<feature type="coiled-coil region" evidence="3">
    <location>
        <begin position="1206"/>
        <end position="1233"/>
    </location>
</feature>
<dbReference type="Proteomes" id="UP000032142">
    <property type="component" value="Unassembled WGS sequence"/>
</dbReference>
<evidence type="ECO:0000256" key="3">
    <source>
        <dbReference type="SAM" id="Coils"/>
    </source>
</evidence>
<feature type="compositionally biased region" description="Basic and acidic residues" evidence="4">
    <location>
        <begin position="1190"/>
        <end position="1201"/>
    </location>
</feature>
<evidence type="ECO:0008006" key="11">
    <source>
        <dbReference type="Google" id="ProtNLM"/>
    </source>
</evidence>
<dbReference type="PANTHER" id="PTHR31344:SF15">
    <property type="entry name" value="EEIG1_EHBP1 PROTEIN AMINO-TERMINAL DOMAIN PROTEIN"/>
    <property type="match status" value="1"/>
</dbReference>
<dbReference type="InterPro" id="IPR003591">
    <property type="entry name" value="Leu-rich_rpt_typical-subtyp"/>
</dbReference>
<dbReference type="Pfam" id="PF23598">
    <property type="entry name" value="LRR_14"/>
    <property type="match status" value="1"/>
</dbReference>
<dbReference type="InterPro" id="IPR001245">
    <property type="entry name" value="Ser-Thr/Tyr_kinase_cat_dom"/>
</dbReference>
<organism evidence="9 10">
    <name type="scientific">Gossypium arboreum</name>
    <name type="common">Tree cotton</name>
    <name type="synonym">Gossypium nanking</name>
    <dbReference type="NCBI Taxonomy" id="29729"/>
    <lineage>
        <taxon>Eukaryota</taxon>
        <taxon>Viridiplantae</taxon>
        <taxon>Streptophyta</taxon>
        <taxon>Embryophyta</taxon>
        <taxon>Tracheophyta</taxon>
        <taxon>Spermatophyta</taxon>
        <taxon>Magnoliopsida</taxon>
        <taxon>eudicotyledons</taxon>
        <taxon>Gunneridae</taxon>
        <taxon>Pentapetalae</taxon>
        <taxon>rosids</taxon>
        <taxon>malvids</taxon>
        <taxon>Malvales</taxon>
        <taxon>Malvaceae</taxon>
        <taxon>Malvoideae</taxon>
        <taxon>Gossypium</taxon>
    </lineage>
</organism>
<protein>
    <recommendedName>
        <fullName evidence="11">Inactive leucine-rich repeat receptor-like protein kinase At3g03770</fullName>
    </recommendedName>
</protein>
<feature type="transmembrane region" description="Helical" evidence="5">
    <location>
        <begin position="583"/>
        <end position="605"/>
    </location>
</feature>
<feature type="region of interest" description="Disordered" evidence="4">
    <location>
        <begin position="1320"/>
        <end position="1351"/>
    </location>
</feature>
<dbReference type="SUPFAM" id="SSF56112">
    <property type="entry name" value="Protein kinase-like (PK-like)"/>
    <property type="match status" value="1"/>
</dbReference>
<dbReference type="InterPro" id="IPR032675">
    <property type="entry name" value="LRR_dom_sf"/>
</dbReference>
<dbReference type="PANTHER" id="PTHR31344">
    <property type="entry name" value="NUCLEAR PORE COMPLEX PROTEIN NUP205"/>
    <property type="match status" value="1"/>
</dbReference>
<dbReference type="InterPro" id="IPR019448">
    <property type="entry name" value="NT-C2"/>
</dbReference>
<keyword evidence="3" id="KW-0175">Coiled coil</keyword>
<dbReference type="Gene3D" id="1.10.510.10">
    <property type="entry name" value="Transferase(Phosphotransferase) domain 1"/>
    <property type="match status" value="1"/>
</dbReference>
<evidence type="ECO:0000256" key="4">
    <source>
        <dbReference type="SAM" id="MobiDB-lite"/>
    </source>
</evidence>
<name>A0A0B0PTH1_GOSAR</name>
<evidence type="ECO:0000259" key="8">
    <source>
        <dbReference type="PROSITE" id="PS51840"/>
    </source>
</evidence>
<evidence type="ECO:0000256" key="6">
    <source>
        <dbReference type="SAM" id="SignalP"/>
    </source>
</evidence>
<dbReference type="InterPro" id="IPR011009">
    <property type="entry name" value="Kinase-like_dom_sf"/>
</dbReference>